<comment type="caution">
    <text evidence="1">The sequence shown here is derived from an EMBL/GenBank/DDBJ whole genome shotgun (WGS) entry which is preliminary data.</text>
</comment>
<sequence length="105" mass="12054">MLFQPFPQIPTVVVVIVAVLNNALEQNNYNVTHDRMIVLDYDRSYVIVKVENFKYNRTVKAVNASIQLFKNLGSDLMFISVSNTTVQVYTQWVSIIPACFYTKCV</sequence>
<organism evidence="1 2">
    <name type="scientific">Ignelater luminosus</name>
    <name type="common">Cucubano</name>
    <name type="synonym">Pyrophorus luminosus</name>
    <dbReference type="NCBI Taxonomy" id="2038154"/>
    <lineage>
        <taxon>Eukaryota</taxon>
        <taxon>Metazoa</taxon>
        <taxon>Ecdysozoa</taxon>
        <taxon>Arthropoda</taxon>
        <taxon>Hexapoda</taxon>
        <taxon>Insecta</taxon>
        <taxon>Pterygota</taxon>
        <taxon>Neoptera</taxon>
        <taxon>Endopterygota</taxon>
        <taxon>Coleoptera</taxon>
        <taxon>Polyphaga</taxon>
        <taxon>Elateriformia</taxon>
        <taxon>Elateroidea</taxon>
        <taxon>Elateridae</taxon>
        <taxon>Agrypninae</taxon>
        <taxon>Pyrophorini</taxon>
        <taxon>Ignelater</taxon>
    </lineage>
</organism>
<proteinExistence type="predicted"/>
<gene>
    <name evidence="1" type="ORF">ILUMI_03449</name>
</gene>
<accession>A0A8K0DEM1</accession>
<keyword evidence="2" id="KW-1185">Reference proteome</keyword>
<dbReference type="Proteomes" id="UP000801492">
    <property type="component" value="Unassembled WGS sequence"/>
</dbReference>
<dbReference type="AlphaFoldDB" id="A0A8K0DEM1"/>
<reference evidence="1" key="1">
    <citation type="submission" date="2019-08" db="EMBL/GenBank/DDBJ databases">
        <title>The genome of the North American firefly Photinus pyralis.</title>
        <authorList>
            <consortium name="Photinus pyralis genome working group"/>
            <person name="Fallon T.R."/>
            <person name="Sander Lower S.E."/>
            <person name="Weng J.-K."/>
        </authorList>
    </citation>
    <scope>NUCLEOTIDE SEQUENCE</scope>
    <source>
        <strain evidence="1">TRF0915ILg1</strain>
        <tissue evidence="1">Whole body</tissue>
    </source>
</reference>
<evidence type="ECO:0000313" key="2">
    <source>
        <dbReference type="Proteomes" id="UP000801492"/>
    </source>
</evidence>
<evidence type="ECO:0000313" key="1">
    <source>
        <dbReference type="EMBL" id="KAF2902741.1"/>
    </source>
</evidence>
<dbReference type="EMBL" id="VTPC01001197">
    <property type="protein sequence ID" value="KAF2902741.1"/>
    <property type="molecule type" value="Genomic_DNA"/>
</dbReference>
<name>A0A8K0DEM1_IGNLU</name>
<protein>
    <submittedName>
        <fullName evidence="1">Uncharacterized protein</fullName>
    </submittedName>
</protein>